<organism evidence="1">
    <name type="scientific">marine sediment metagenome</name>
    <dbReference type="NCBI Taxonomy" id="412755"/>
    <lineage>
        <taxon>unclassified sequences</taxon>
        <taxon>metagenomes</taxon>
        <taxon>ecological metagenomes</taxon>
    </lineage>
</organism>
<sequence length="160" mass="17995">MNMIKTRQTCRVCGGSLRDIFDLGSFPIIGYDDSMHREIPLCLTRCDSSNNENSCGLVQLRHSVPPYLLYEQYFYLSGINESMVEHLHKVADKSIEISGISKDGTIIDIGCNDGSSLEYYKSLGFKNLVGFDPARNIPQVKDKDITIIRDYFKSVDGLKA</sequence>
<protein>
    <submittedName>
        <fullName evidence="1">Uncharacterized protein</fullName>
    </submittedName>
</protein>
<dbReference type="AlphaFoldDB" id="X0UZ53"/>
<reference evidence="1" key="1">
    <citation type="journal article" date="2014" name="Front. Microbiol.">
        <title>High frequency of phylogenetically diverse reductive dehalogenase-homologous genes in deep subseafloor sedimentary metagenomes.</title>
        <authorList>
            <person name="Kawai M."/>
            <person name="Futagami T."/>
            <person name="Toyoda A."/>
            <person name="Takaki Y."/>
            <person name="Nishi S."/>
            <person name="Hori S."/>
            <person name="Arai W."/>
            <person name="Tsubouchi T."/>
            <person name="Morono Y."/>
            <person name="Uchiyama I."/>
            <person name="Ito T."/>
            <person name="Fujiyama A."/>
            <person name="Inagaki F."/>
            <person name="Takami H."/>
        </authorList>
    </citation>
    <scope>NUCLEOTIDE SEQUENCE</scope>
    <source>
        <strain evidence="1">Expedition CK06-06</strain>
    </source>
</reference>
<dbReference type="EMBL" id="BARS01026880">
    <property type="protein sequence ID" value="GAG05568.1"/>
    <property type="molecule type" value="Genomic_DNA"/>
</dbReference>
<dbReference type="InterPro" id="IPR038576">
    <property type="entry name" value="Methyltransf_Zn-bd_dom_put_sf"/>
</dbReference>
<feature type="non-terminal residue" evidence="1">
    <location>
        <position position="160"/>
    </location>
</feature>
<dbReference type="SUPFAM" id="SSF53335">
    <property type="entry name" value="S-adenosyl-L-methionine-dependent methyltransferases"/>
    <property type="match status" value="1"/>
</dbReference>
<proteinExistence type="predicted"/>
<accession>X0UZ53</accession>
<comment type="caution">
    <text evidence="1">The sequence shown here is derived from an EMBL/GenBank/DDBJ whole genome shotgun (WGS) entry which is preliminary data.</text>
</comment>
<evidence type="ECO:0000313" key="1">
    <source>
        <dbReference type="EMBL" id="GAG05568.1"/>
    </source>
</evidence>
<dbReference type="Gene3D" id="6.20.50.110">
    <property type="entry name" value="Methyltransferase, zinc-binding domain"/>
    <property type="match status" value="1"/>
</dbReference>
<dbReference type="Gene3D" id="3.40.50.150">
    <property type="entry name" value="Vaccinia Virus protein VP39"/>
    <property type="match status" value="1"/>
</dbReference>
<name>X0UZ53_9ZZZZ</name>
<gene>
    <name evidence="1" type="ORF">S01H1_42292</name>
</gene>
<dbReference type="InterPro" id="IPR029063">
    <property type="entry name" value="SAM-dependent_MTases_sf"/>
</dbReference>